<dbReference type="STRING" id="210143.A0A1R3HRJ4"/>
<dbReference type="OrthoDB" id="275876at2759"/>
<feature type="non-terminal residue" evidence="1">
    <location>
        <position position="1"/>
    </location>
</feature>
<proteinExistence type="predicted"/>
<sequence>VSTIPILPFTSEKIGETYLDLKSAPHVTSRAVVHRAIITVMEESVASVEEISFLLLLKKP</sequence>
<name>A0A1R3HRJ4_COCAP</name>
<dbReference type="AlphaFoldDB" id="A0A1R3HRJ4"/>
<dbReference type="Gramene" id="OMO72938">
    <property type="protein sequence ID" value="OMO72938"/>
    <property type="gene ID" value="CCACVL1_17505"/>
</dbReference>
<reference evidence="1 2" key="1">
    <citation type="submission" date="2013-09" db="EMBL/GenBank/DDBJ databases">
        <title>Corchorus capsularis genome sequencing.</title>
        <authorList>
            <person name="Alam M."/>
            <person name="Haque M.S."/>
            <person name="Islam M.S."/>
            <person name="Emdad E.M."/>
            <person name="Islam M.M."/>
            <person name="Ahmed B."/>
            <person name="Halim A."/>
            <person name="Hossen Q.M.M."/>
            <person name="Hossain M.Z."/>
            <person name="Ahmed R."/>
            <person name="Khan M.M."/>
            <person name="Islam R."/>
            <person name="Rashid M.M."/>
            <person name="Khan S.A."/>
            <person name="Rahman M.S."/>
            <person name="Alam M."/>
        </authorList>
    </citation>
    <scope>NUCLEOTIDE SEQUENCE [LARGE SCALE GENOMIC DNA]</scope>
    <source>
        <strain evidence="2">cv. CVL-1</strain>
        <tissue evidence="1">Whole seedling</tissue>
    </source>
</reference>
<evidence type="ECO:0000313" key="2">
    <source>
        <dbReference type="Proteomes" id="UP000188268"/>
    </source>
</evidence>
<comment type="caution">
    <text evidence="1">The sequence shown here is derived from an EMBL/GenBank/DDBJ whole genome shotgun (WGS) entry which is preliminary data.</text>
</comment>
<protein>
    <submittedName>
        <fullName evidence="1">Uncharacterized protein</fullName>
    </submittedName>
</protein>
<dbReference type="EMBL" id="AWWV01011311">
    <property type="protein sequence ID" value="OMO72938.1"/>
    <property type="molecule type" value="Genomic_DNA"/>
</dbReference>
<keyword evidence="2" id="KW-1185">Reference proteome</keyword>
<evidence type="ECO:0000313" key="1">
    <source>
        <dbReference type="EMBL" id="OMO72938.1"/>
    </source>
</evidence>
<dbReference type="Proteomes" id="UP000188268">
    <property type="component" value="Unassembled WGS sequence"/>
</dbReference>
<accession>A0A1R3HRJ4</accession>
<organism evidence="1 2">
    <name type="scientific">Corchorus capsularis</name>
    <name type="common">Jute</name>
    <dbReference type="NCBI Taxonomy" id="210143"/>
    <lineage>
        <taxon>Eukaryota</taxon>
        <taxon>Viridiplantae</taxon>
        <taxon>Streptophyta</taxon>
        <taxon>Embryophyta</taxon>
        <taxon>Tracheophyta</taxon>
        <taxon>Spermatophyta</taxon>
        <taxon>Magnoliopsida</taxon>
        <taxon>eudicotyledons</taxon>
        <taxon>Gunneridae</taxon>
        <taxon>Pentapetalae</taxon>
        <taxon>rosids</taxon>
        <taxon>malvids</taxon>
        <taxon>Malvales</taxon>
        <taxon>Malvaceae</taxon>
        <taxon>Grewioideae</taxon>
        <taxon>Apeibeae</taxon>
        <taxon>Corchorus</taxon>
    </lineage>
</organism>
<gene>
    <name evidence="1" type="ORF">CCACVL1_17505</name>
</gene>